<evidence type="ECO:0000256" key="1">
    <source>
        <dbReference type="SAM" id="SignalP"/>
    </source>
</evidence>
<dbReference type="PANTHER" id="PTHR38792:SF3">
    <property type="entry name" value="BNR_ASP-BOX REPEAT DOMAIN PROTEIN (AFU_ORTHOLOGUE AFUA_7G06430)-RELATED"/>
    <property type="match status" value="1"/>
</dbReference>
<sequence>MNRFTRLFAACSLALLTANAAAHSDADDIVGTRLADGTGYVSMVRLAHQADPQANGSLLMVFEQDGMKGIALYGSRDDGDHWNFLANVTDQPHASDKLWQLRWQPNISEIPRASGDLKAGTLLLAANATGNDAQGRVISEDLQLYASTDGGRSWRYRGSIVKGGGRPESKDNKGVWEPDVHILDDGRMVAYYSSEQHKADGYNQLLAHKVSTDGGRHWGRETVDVAIPGGVQRPGMAIVQRLPDGRYAMTYENIDGPRNGQVFIKYSRDGLDWGDPADHGDPVMTASGVFPEACPVVRWFPQGGPEGVIIVSAERAGGGGDEGGHALYWNNASGRGPWWQVAAPVHKLTGNIHAGWTQALMLRGDGRFLHVTSSSSPEKPESAADNQILFASAPLRFDRYEAEDAALRSAVMVADSKASNGYKARIAGGTDGRLRFEVHVPAQGVGTLRVRFADLGLPAQPRIKVNGAAVASITISKDDPDWSIAEVSAPLLRGFNRIDVEGGARVLDIDYLQLDAGSSDAGAPVTAP</sequence>
<accession>A0ABV2Q0Z9</accession>
<evidence type="ECO:0000259" key="2">
    <source>
        <dbReference type="Pfam" id="PF13088"/>
    </source>
</evidence>
<protein>
    <recommendedName>
        <fullName evidence="2">Sialidase domain-containing protein</fullName>
    </recommendedName>
</protein>
<dbReference type="InterPro" id="IPR011040">
    <property type="entry name" value="Sialidase"/>
</dbReference>
<dbReference type="InterPro" id="IPR036278">
    <property type="entry name" value="Sialidase_sf"/>
</dbReference>
<organism evidence="3 4">
    <name type="scientific">Rhodanobacter soli</name>
    <dbReference type="NCBI Taxonomy" id="590609"/>
    <lineage>
        <taxon>Bacteria</taxon>
        <taxon>Pseudomonadati</taxon>
        <taxon>Pseudomonadota</taxon>
        <taxon>Gammaproteobacteria</taxon>
        <taxon>Lysobacterales</taxon>
        <taxon>Rhodanobacteraceae</taxon>
        <taxon>Rhodanobacter</taxon>
    </lineage>
</organism>
<dbReference type="SUPFAM" id="SSF49785">
    <property type="entry name" value="Galactose-binding domain-like"/>
    <property type="match status" value="1"/>
</dbReference>
<comment type="caution">
    <text evidence="3">The sequence shown here is derived from an EMBL/GenBank/DDBJ whole genome shotgun (WGS) entry which is preliminary data.</text>
</comment>
<keyword evidence="1" id="KW-0732">Signal</keyword>
<dbReference type="RefSeq" id="WP_354552826.1">
    <property type="nucleotide sequence ID" value="NZ_JBEPSD010000004.1"/>
</dbReference>
<evidence type="ECO:0000313" key="4">
    <source>
        <dbReference type="Proteomes" id="UP001549251"/>
    </source>
</evidence>
<dbReference type="SUPFAM" id="SSF50939">
    <property type="entry name" value="Sialidases"/>
    <property type="match status" value="1"/>
</dbReference>
<feature type="domain" description="Sialidase" evidence="2">
    <location>
        <begin position="64"/>
        <end position="285"/>
    </location>
</feature>
<dbReference type="CDD" id="cd15482">
    <property type="entry name" value="Sialidase_non-viral"/>
    <property type="match status" value="1"/>
</dbReference>
<dbReference type="PANTHER" id="PTHR38792">
    <property type="entry name" value="BNR/ASP-BOX REPEAT DOMAIN PROTEIN (AFU_ORTHOLOGUE AFUA_7G06430)-RELATED"/>
    <property type="match status" value="1"/>
</dbReference>
<feature type="signal peptide" evidence="1">
    <location>
        <begin position="1"/>
        <end position="20"/>
    </location>
</feature>
<keyword evidence="4" id="KW-1185">Reference proteome</keyword>
<name>A0ABV2Q0Z9_9GAMM</name>
<dbReference type="EMBL" id="JBEPSD010000004">
    <property type="protein sequence ID" value="MET4570964.1"/>
    <property type="molecule type" value="Genomic_DNA"/>
</dbReference>
<dbReference type="Proteomes" id="UP001549251">
    <property type="component" value="Unassembled WGS sequence"/>
</dbReference>
<gene>
    <name evidence="3" type="ORF">ABIE04_003346</name>
</gene>
<reference evidence="3 4" key="1">
    <citation type="submission" date="2024-06" db="EMBL/GenBank/DDBJ databases">
        <title>Sorghum-associated microbial communities from plants grown in Nebraska, USA.</title>
        <authorList>
            <person name="Schachtman D."/>
        </authorList>
    </citation>
    <scope>NUCLEOTIDE SEQUENCE [LARGE SCALE GENOMIC DNA]</scope>
    <source>
        <strain evidence="3 4">1757</strain>
    </source>
</reference>
<evidence type="ECO:0000313" key="3">
    <source>
        <dbReference type="EMBL" id="MET4570964.1"/>
    </source>
</evidence>
<dbReference type="Gene3D" id="2.60.120.260">
    <property type="entry name" value="Galactose-binding domain-like"/>
    <property type="match status" value="1"/>
</dbReference>
<dbReference type="InterPro" id="IPR008979">
    <property type="entry name" value="Galactose-bd-like_sf"/>
</dbReference>
<dbReference type="Gene3D" id="2.120.10.10">
    <property type="match status" value="1"/>
</dbReference>
<dbReference type="Pfam" id="PF13088">
    <property type="entry name" value="BNR_2"/>
    <property type="match status" value="1"/>
</dbReference>
<proteinExistence type="predicted"/>
<feature type="chain" id="PRO_5046671518" description="Sialidase domain-containing protein" evidence="1">
    <location>
        <begin position="21"/>
        <end position="528"/>
    </location>
</feature>